<name>A0A7G9T4B5_9LACO</name>
<dbReference type="UniPathway" id="UPA00068"/>
<evidence type="ECO:0000313" key="10">
    <source>
        <dbReference type="EMBL" id="QNN74940.1"/>
    </source>
</evidence>
<dbReference type="InterPro" id="IPR020899">
    <property type="entry name" value="Arg_repress_C"/>
</dbReference>
<dbReference type="GO" id="GO:0005737">
    <property type="term" value="C:cytoplasm"/>
    <property type="evidence" value="ECO:0007669"/>
    <property type="project" value="UniProtKB-SubCell"/>
</dbReference>
<evidence type="ECO:0000259" key="8">
    <source>
        <dbReference type="Pfam" id="PF01316"/>
    </source>
</evidence>
<dbReference type="GO" id="GO:0006526">
    <property type="term" value="P:L-arginine biosynthetic process"/>
    <property type="evidence" value="ECO:0007669"/>
    <property type="project" value="UniProtKB-UniPathway"/>
</dbReference>
<evidence type="ECO:0000256" key="7">
    <source>
        <dbReference type="HAMAP-Rule" id="MF_00173"/>
    </source>
</evidence>
<keyword evidence="7" id="KW-0055">Arginine biosynthesis</keyword>
<dbReference type="Gene3D" id="3.30.1360.40">
    <property type="match status" value="1"/>
</dbReference>
<keyword evidence="4 7" id="KW-0805">Transcription regulation</keyword>
<dbReference type="InterPro" id="IPR036390">
    <property type="entry name" value="WH_DNA-bd_sf"/>
</dbReference>
<dbReference type="PANTHER" id="PTHR34471">
    <property type="entry name" value="ARGININE REPRESSOR"/>
    <property type="match status" value="1"/>
</dbReference>
<evidence type="ECO:0000256" key="6">
    <source>
        <dbReference type="ARBA" id="ARBA00023163"/>
    </source>
</evidence>
<dbReference type="InterPro" id="IPR036251">
    <property type="entry name" value="Arg_repress_C_sf"/>
</dbReference>
<evidence type="ECO:0000313" key="11">
    <source>
        <dbReference type="Proteomes" id="UP000515800"/>
    </source>
</evidence>
<sequence length="149" mass="16249">MARNKTERQADIKQIINEVQVQTQEELVELLNARGWDVTQATVSRDIASMQLVKVPLDAGGFAYGLMNGADYLSQIGAIMVEKSTTLRVQANMVMIRVVPGTGPAIKTAIEEVNFPEVFGIIGDDAGVLIITTEKTTGAEFAKKLRQLK</sequence>
<dbReference type="AlphaFoldDB" id="A0A7G9T4B5"/>
<dbReference type="SUPFAM" id="SSF55252">
    <property type="entry name" value="C-terminal domain of arginine repressor"/>
    <property type="match status" value="1"/>
</dbReference>
<evidence type="ECO:0000256" key="4">
    <source>
        <dbReference type="ARBA" id="ARBA00023015"/>
    </source>
</evidence>
<gene>
    <name evidence="7" type="primary">argR</name>
    <name evidence="10" type="ORF">H9L19_06000</name>
</gene>
<dbReference type="PANTHER" id="PTHR34471:SF1">
    <property type="entry name" value="ARGININE REPRESSOR"/>
    <property type="match status" value="1"/>
</dbReference>
<dbReference type="InterPro" id="IPR036388">
    <property type="entry name" value="WH-like_DNA-bd_sf"/>
</dbReference>
<keyword evidence="5 7" id="KW-0238">DNA-binding</keyword>
<protein>
    <recommendedName>
        <fullName evidence="7">Arginine repressor</fullName>
    </recommendedName>
</protein>
<dbReference type="HAMAP" id="MF_00173">
    <property type="entry name" value="Arg_repressor"/>
    <property type="match status" value="1"/>
</dbReference>
<dbReference type="Proteomes" id="UP000515800">
    <property type="component" value="Chromosome"/>
</dbReference>
<dbReference type="GO" id="GO:0003700">
    <property type="term" value="F:DNA-binding transcription factor activity"/>
    <property type="evidence" value="ECO:0007669"/>
    <property type="project" value="UniProtKB-UniRule"/>
</dbReference>
<comment type="pathway">
    <text evidence="7">Amino-acid biosynthesis; L-arginine biosynthesis [regulation].</text>
</comment>
<evidence type="ECO:0000256" key="3">
    <source>
        <dbReference type="ARBA" id="ARBA00022490"/>
    </source>
</evidence>
<comment type="subcellular location">
    <subcellularLocation>
        <location evidence="1 7">Cytoplasm</location>
    </subcellularLocation>
</comment>
<dbReference type="InterPro" id="IPR001669">
    <property type="entry name" value="Arg_repress"/>
</dbReference>
<feature type="domain" description="Arginine repressor C-terminal" evidence="9">
    <location>
        <begin position="87"/>
        <end position="146"/>
    </location>
</feature>
<dbReference type="Pfam" id="PF01316">
    <property type="entry name" value="Arg_repressor"/>
    <property type="match status" value="1"/>
</dbReference>
<comment type="function">
    <text evidence="7">Regulates arginine biosynthesis genes.</text>
</comment>
<keyword evidence="6 7" id="KW-0804">Transcription</keyword>
<dbReference type="RefSeq" id="WP_187528775.1">
    <property type="nucleotide sequence ID" value="NZ_CP060724.1"/>
</dbReference>
<evidence type="ECO:0000256" key="5">
    <source>
        <dbReference type="ARBA" id="ARBA00023125"/>
    </source>
</evidence>
<evidence type="ECO:0000256" key="2">
    <source>
        <dbReference type="ARBA" id="ARBA00008316"/>
    </source>
</evidence>
<accession>A0A7G9T4B5</accession>
<proteinExistence type="inferred from homology"/>
<dbReference type="Gene3D" id="1.10.10.10">
    <property type="entry name" value="Winged helix-like DNA-binding domain superfamily/Winged helix DNA-binding domain"/>
    <property type="match status" value="1"/>
</dbReference>
<comment type="similarity">
    <text evidence="2 7">Belongs to the ArgR family.</text>
</comment>
<dbReference type="PRINTS" id="PR01467">
    <property type="entry name" value="ARGREPRESSOR"/>
</dbReference>
<dbReference type="GO" id="GO:0034618">
    <property type="term" value="F:arginine binding"/>
    <property type="evidence" value="ECO:0007669"/>
    <property type="project" value="InterPro"/>
</dbReference>
<organism evidence="10 11">
    <name type="scientific">Weissella diestrammenae</name>
    <dbReference type="NCBI Taxonomy" id="1162633"/>
    <lineage>
        <taxon>Bacteria</taxon>
        <taxon>Bacillati</taxon>
        <taxon>Bacillota</taxon>
        <taxon>Bacilli</taxon>
        <taxon>Lactobacillales</taxon>
        <taxon>Lactobacillaceae</taxon>
        <taxon>Weissella</taxon>
    </lineage>
</organism>
<keyword evidence="7" id="KW-0028">Amino-acid biosynthesis</keyword>
<feature type="domain" description="Arginine repressor DNA-binding" evidence="8">
    <location>
        <begin position="4"/>
        <end position="68"/>
    </location>
</feature>
<keyword evidence="3 7" id="KW-0963">Cytoplasm</keyword>
<dbReference type="GO" id="GO:0003677">
    <property type="term" value="F:DNA binding"/>
    <property type="evidence" value="ECO:0007669"/>
    <property type="project" value="UniProtKB-KW"/>
</dbReference>
<dbReference type="Pfam" id="PF02863">
    <property type="entry name" value="Arg_repressor_C"/>
    <property type="match status" value="1"/>
</dbReference>
<dbReference type="InterPro" id="IPR020900">
    <property type="entry name" value="Arg_repress_DNA-bd"/>
</dbReference>
<evidence type="ECO:0000256" key="1">
    <source>
        <dbReference type="ARBA" id="ARBA00004496"/>
    </source>
</evidence>
<dbReference type="GO" id="GO:1900079">
    <property type="term" value="P:regulation of arginine biosynthetic process"/>
    <property type="evidence" value="ECO:0007669"/>
    <property type="project" value="UniProtKB-UniRule"/>
</dbReference>
<keyword evidence="7" id="KW-0678">Repressor</keyword>
<keyword evidence="11" id="KW-1185">Reference proteome</keyword>
<reference evidence="10 11" key="1">
    <citation type="submission" date="2020-08" db="EMBL/GenBank/DDBJ databases">
        <title>Genome sequence of Weissella diestrammenae KACC 16890T.</title>
        <authorList>
            <person name="Hyun D.-W."/>
            <person name="Bae J.-W."/>
        </authorList>
    </citation>
    <scope>NUCLEOTIDE SEQUENCE [LARGE SCALE GENOMIC DNA]</scope>
    <source>
        <strain evidence="10 11">KACC 16890</strain>
    </source>
</reference>
<dbReference type="KEGG" id="wdi:H9L19_06000"/>
<dbReference type="GO" id="GO:0051259">
    <property type="term" value="P:protein complex oligomerization"/>
    <property type="evidence" value="ECO:0007669"/>
    <property type="project" value="InterPro"/>
</dbReference>
<evidence type="ECO:0000259" key="9">
    <source>
        <dbReference type="Pfam" id="PF02863"/>
    </source>
</evidence>
<dbReference type="SUPFAM" id="SSF46785">
    <property type="entry name" value="Winged helix' DNA-binding domain"/>
    <property type="match status" value="1"/>
</dbReference>
<dbReference type="EMBL" id="CP060724">
    <property type="protein sequence ID" value="QNN74940.1"/>
    <property type="molecule type" value="Genomic_DNA"/>
</dbReference>